<dbReference type="InterPro" id="IPR001041">
    <property type="entry name" value="2Fe-2S_ferredoxin-type"/>
</dbReference>
<evidence type="ECO:0000313" key="16">
    <source>
        <dbReference type="EMBL" id="SJZ71397.1"/>
    </source>
</evidence>
<evidence type="ECO:0000259" key="14">
    <source>
        <dbReference type="PROSITE" id="PS51379"/>
    </source>
</evidence>
<dbReference type="Pfam" id="PF13510">
    <property type="entry name" value="Fer2_4"/>
    <property type="match status" value="1"/>
</dbReference>
<evidence type="ECO:0000256" key="2">
    <source>
        <dbReference type="ARBA" id="ARBA00004370"/>
    </source>
</evidence>
<comment type="subcellular location">
    <subcellularLocation>
        <location evidence="2">Membrane</location>
    </subcellularLocation>
</comment>
<evidence type="ECO:0000256" key="7">
    <source>
        <dbReference type="ARBA" id="ARBA00022967"/>
    </source>
</evidence>
<dbReference type="NCBIfam" id="NF005745">
    <property type="entry name" value="PRK07569.1"/>
    <property type="match status" value="1"/>
</dbReference>
<evidence type="ECO:0000256" key="11">
    <source>
        <dbReference type="ARBA" id="ARBA00023136"/>
    </source>
</evidence>
<dbReference type="GO" id="GO:0051539">
    <property type="term" value="F:4 iron, 4 sulfur cluster binding"/>
    <property type="evidence" value="ECO:0007669"/>
    <property type="project" value="UniProtKB-KW"/>
</dbReference>
<dbReference type="GO" id="GO:0016020">
    <property type="term" value="C:membrane"/>
    <property type="evidence" value="ECO:0007669"/>
    <property type="project" value="UniProtKB-SubCell"/>
</dbReference>
<dbReference type="InterPro" id="IPR054351">
    <property type="entry name" value="NADH_UbQ_OxRdtase_ferredoxin"/>
</dbReference>
<evidence type="ECO:0000256" key="9">
    <source>
        <dbReference type="ARBA" id="ARBA00023014"/>
    </source>
</evidence>
<keyword evidence="5" id="KW-0001">2Fe-2S</keyword>
<keyword evidence="4" id="KW-0004">4Fe-4S</keyword>
<keyword evidence="8" id="KW-0408">Iron</keyword>
<name>A0A1T4MX90_9BACT</name>
<dbReference type="PIRSF" id="PIRSF000309">
    <property type="entry name" value="NAD_red_hyd_HoxU"/>
    <property type="match status" value="1"/>
</dbReference>
<dbReference type="InterPro" id="IPR036010">
    <property type="entry name" value="2Fe-2S_ferredoxin-like_sf"/>
</dbReference>
<evidence type="ECO:0000256" key="4">
    <source>
        <dbReference type="ARBA" id="ARBA00022485"/>
    </source>
</evidence>
<dbReference type="PROSITE" id="PS51839">
    <property type="entry name" value="4FE4S_HC3"/>
    <property type="match status" value="1"/>
</dbReference>
<keyword evidence="11" id="KW-0472">Membrane</keyword>
<organism evidence="16 17">
    <name type="scientific">Trichlorobacter thiogenes</name>
    <dbReference type="NCBI Taxonomy" id="115783"/>
    <lineage>
        <taxon>Bacteria</taxon>
        <taxon>Pseudomonadati</taxon>
        <taxon>Thermodesulfobacteriota</taxon>
        <taxon>Desulfuromonadia</taxon>
        <taxon>Geobacterales</taxon>
        <taxon>Geobacteraceae</taxon>
        <taxon>Trichlorobacter</taxon>
    </lineage>
</organism>
<keyword evidence="6" id="KW-0479">Metal-binding</keyword>
<evidence type="ECO:0000256" key="5">
    <source>
        <dbReference type="ARBA" id="ARBA00022714"/>
    </source>
</evidence>
<dbReference type="GO" id="GO:0016491">
    <property type="term" value="F:oxidoreductase activity"/>
    <property type="evidence" value="ECO:0007669"/>
    <property type="project" value="InterPro"/>
</dbReference>
<dbReference type="Gene3D" id="3.30.70.20">
    <property type="match status" value="1"/>
</dbReference>
<comment type="similarity">
    <text evidence="3">Belongs to the complex I 75 kDa subunit family.</text>
</comment>
<evidence type="ECO:0000256" key="12">
    <source>
        <dbReference type="ARBA" id="ARBA00034078"/>
    </source>
</evidence>
<dbReference type="InterPro" id="IPR050157">
    <property type="entry name" value="PSI_iron-sulfur_center"/>
</dbReference>
<dbReference type="SUPFAM" id="SSF54292">
    <property type="entry name" value="2Fe-2S ferredoxin-like"/>
    <property type="match status" value="1"/>
</dbReference>
<dbReference type="FunFam" id="3.10.20.740:FF:000004">
    <property type="entry name" value="NADH-quinone oxidoreductase"/>
    <property type="match status" value="1"/>
</dbReference>
<accession>A0A1T4MX90</accession>
<evidence type="ECO:0000256" key="1">
    <source>
        <dbReference type="ARBA" id="ARBA00001966"/>
    </source>
</evidence>
<dbReference type="CDD" id="cd00207">
    <property type="entry name" value="fer2"/>
    <property type="match status" value="1"/>
</dbReference>
<keyword evidence="10" id="KW-0520">NAD</keyword>
<dbReference type="SUPFAM" id="SSF54862">
    <property type="entry name" value="4Fe-4S ferredoxins"/>
    <property type="match status" value="1"/>
</dbReference>
<dbReference type="InterPro" id="IPR016214">
    <property type="entry name" value="NAD-red_Hydgase_HoxS_gsu"/>
</dbReference>
<gene>
    <name evidence="16" type="ORF">SAMN02745119_01431</name>
</gene>
<protein>
    <submittedName>
        <fullName evidence="16">NAD(P)-dependent nickel-iron dehydrogenase diaphorase component subunit HoxU</fullName>
    </submittedName>
</protein>
<dbReference type="Pfam" id="PF22117">
    <property type="entry name" value="Fer4_Nqo3"/>
    <property type="match status" value="1"/>
</dbReference>
<dbReference type="GO" id="GO:0046872">
    <property type="term" value="F:metal ion binding"/>
    <property type="evidence" value="ECO:0007669"/>
    <property type="project" value="UniProtKB-KW"/>
</dbReference>
<evidence type="ECO:0000313" key="17">
    <source>
        <dbReference type="Proteomes" id="UP000190102"/>
    </source>
</evidence>
<feature type="domain" description="4Fe-4S ferredoxin-type" evidence="14">
    <location>
        <begin position="183"/>
        <end position="212"/>
    </location>
</feature>
<reference evidence="17" key="1">
    <citation type="submission" date="2017-02" db="EMBL/GenBank/DDBJ databases">
        <authorList>
            <person name="Varghese N."/>
            <person name="Submissions S."/>
        </authorList>
    </citation>
    <scope>NUCLEOTIDE SEQUENCE [LARGE SCALE GENOMIC DNA]</scope>
    <source>
        <strain evidence="17">ATCC BAA-34</strain>
    </source>
</reference>
<proteinExistence type="inferred from homology"/>
<sequence>MPAITLTINNDLISARQGQTLLEVAREHGIEIPTLCHLDGLEAMGGCRLCLVELQGAPRPVPSCVTKAAEGMVVTTHSDKLVEYRKMLVELLLAERTHTCSICVQNNNCELQTLAAKLGIDHVRFDYLHQQLPMDASRERFALDHNRCVLCLRCVRVCDAVEGAHTWDVRGRGSTSRIVADLDRPWGTSTSCTDCGKCVQLCPTGALFKKGATVGEMKKERSFLNRILERRRLAAQGGTP</sequence>
<dbReference type="GO" id="GO:0003677">
    <property type="term" value="F:DNA binding"/>
    <property type="evidence" value="ECO:0007669"/>
    <property type="project" value="UniProtKB-KW"/>
</dbReference>
<dbReference type="FunFam" id="3.30.70.20:FF:000002">
    <property type="entry name" value="NADH-ubiquinone oxidoreductase 75 kDa subunit"/>
    <property type="match status" value="1"/>
</dbReference>
<keyword evidence="9" id="KW-0411">Iron-sulfur</keyword>
<dbReference type="Pfam" id="PF10588">
    <property type="entry name" value="NADH-G_4Fe-4S_3"/>
    <property type="match status" value="1"/>
</dbReference>
<keyword evidence="17" id="KW-1185">Reference proteome</keyword>
<feature type="domain" description="4Fe-4S His(Cys)3-ligated-type" evidence="15">
    <location>
        <begin position="80"/>
        <end position="119"/>
    </location>
</feature>
<evidence type="ECO:0000256" key="6">
    <source>
        <dbReference type="ARBA" id="ARBA00022723"/>
    </source>
</evidence>
<dbReference type="Proteomes" id="UP000190102">
    <property type="component" value="Unassembled WGS sequence"/>
</dbReference>
<dbReference type="AlphaFoldDB" id="A0A1T4MX90"/>
<feature type="domain" description="2Fe-2S ferredoxin-type" evidence="13">
    <location>
        <begin position="2"/>
        <end position="80"/>
    </location>
</feature>
<dbReference type="PANTHER" id="PTHR24960:SF84">
    <property type="entry name" value="HYDROGENASE SUBUNIT"/>
    <property type="match status" value="1"/>
</dbReference>
<comment type="cofactor">
    <cofactor evidence="1">
        <name>[4Fe-4S] cluster</name>
        <dbReference type="ChEBI" id="CHEBI:49883"/>
    </cofactor>
</comment>
<keyword evidence="16" id="KW-0371">Homeobox</keyword>
<dbReference type="RefSeq" id="WP_078789746.1">
    <property type="nucleotide sequence ID" value="NZ_FUWR01000006.1"/>
</dbReference>
<evidence type="ECO:0000259" key="15">
    <source>
        <dbReference type="PROSITE" id="PS51839"/>
    </source>
</evidence>
<dbReference type="STRING" id="115783.SAMN02745119_01431"/>
<dbReference type="PANTHER" id="PTHR24960">
    <property type="entry name" value="PHOTOSYSTEM I IRON-SULFUR CENTER-RELATED"/>
    <property type="match status" value="1"/>
</dbReference>
<dbReference type="PROSITE" id="PS51379">
    <property type="entry name" value="4FE4S_FER_2"/>
    <property type="match status" value="2"/>
</dbReference>
<dbReference type="SMART" id="SM00929">
    <property type="entry name" value="NADH-G_4Fe-4S_3"/>
    <property type="match status" value="1"/>
</dbReference>
<dbReference type="GO" id="GO:0051537">
    <property type="term" value="F:2 iron, 2 sulfur cluster binding"/>
    <property type="evidence" value="ECO:0007669"/>
    <property type="project" value="UniProtKB-KW"/>
</dbReference>
<dbReference type="EMBL" id="FUWR01000006">
    <property type="protein sequence ID" value="SJZ71397.1"/>
    <property type="molecule type" value="Genomic_DNA"/>
</dbReference>
<dbReference type="OrthoDB" id="9816402at2"/>
<dbReference type="Gene3D" id="3.10.20.740">
    <property type="match status" value="1"/>
</dbReference>
<dbReference type="PROSITE" id="PS00198">
    <property type="entry name" value="4FE4S_FER_1"/>
    <property type="match status" value="1"/>
</dbReference>
<dbReference type="PROSITE" id="PS51085">
    <property type="entry name" value="2FE2S_FER_2"/>
    <property type="match status" value="1"/>
</dbReference>
<dbReference type="InterPro" id="IPR017900">
    <property type="entry name" value="4Fe4S_Fe_S_CS"/>
</dbReference>
<comment type="cofactor">
    <cofactor evidence="12">
        <name>[2Fe-2S] cluster</name>
        <dbReference type="ChEBI" id="CHEBI:190135"/>
    </cofactor>
</comment>
<feature type="domain" description="4Fe-4S ferredoxin-type" evidence="14">
    <location>
        <begin position="139"/>
        <end position="170"/>
    </location>
</feature>
<evidence type="ECO:0000256" key="8">
    <source>
        <dbReference type="ARBA" id="ARBA00023004"/>
    </source>
</evidence>
<evidence type="ECO:0000256" key="3">
    <source>
        <dbReference type="ARBA" id="ARBA00005404"/>
    </source>
</evidence>
<dbReference type="InterPro" id="IPR019574">
    <property type="entry name" value="NADH_UbQ_OxRdtase_Gsu_4Fe4S-bd"/>
</dbReference>
<dbReference type="InterPro" id="IPR017896">
    <property type="entry name" value="4Fe4S_Fe-S-bd"/>
</dbReference>
<keyword evidence="7" id="KW-1278">Translocase</keyword>
<evidence type="ECO:0000259" key="13">
    <source>
        <dbReference type="PROSITE" id="PS51085"/>
    </source>
</evidence>
<evidence type="ECO:0000256" key="10">
    <source>
        <dbReference type="ARBA" id="ARBA00023027"/>
    </source>
</evidence>